<sequence>MTFRFHDTHAHWWTETQLTDLCVALCGNRDLQVNYGMHSTYDPARPAITISTFWESLPEAERLLIQKTDVYLRAIGNTKWTNLPKMADAWRASATAQRPQLMRQLLCMAEDARLAARVVAQRPGTANAFAARVSAYARLFANNAAQHAHTKKWADIVLGEVYACLGKLHTPTFSLDEVGMGHIEEVIRRFCAKIAVALETVDVIDATYAFLTEVSPQLGDAPDASYHLFSFDADGIQAVVDDAEHSVTGQVQKPQETCAQASPEERQEREQMEIWTQPQKTNAIGALSMDLQQAPTSPTFGGQVREADDDPDALETRRGHSQGGQREDVGEQDEQTSLHIGGAANEQASSVKDVIEIDRPPLTHQETEKVLVWQKEVQSSKAKLIKLFDQLWLHRMQAKQSDTRYGRLGKQLTRVLTDHSPRLFYHKSSKDKPFDAAVQLLVDCSGSMYEKLEPLKPLIYLFHDTFRQLQLAHSITGFWEDTVDTTLMAQSKGMTHLLHVVTWQEAAAQNAAGYIDRLTPQLDNRDGYAIRHVGQRLLRRPERQKWLLVISDGEPAAEDYRDAIVDTKNAVRWLTKNGAHVLHICLTDAADEQQATRIRQIYGTGAVIVPGLDRLASALENVFLTLLKRTANI</sequence>
<dbReference type="InterPro" id="IPR025861">
    <property type="entry name" value="CobT_VWA_dom"/>
</dbReference>
<evidence type="ECO:0000313" key="3">
    <source>
        <dbReference type="EMBL" id="MFD1676324.1"/>
    </source>
</evidence>
<gene>
    <name evidence="3" type="ORF">ACFSB2_16595</name>
</gene>
<dbReference type="PANTHER" id="PTHR41248">
    <property type="entry name" value="NORD PROTEIN"/>
    <property type="match status" value="1"/>
</dbReference>
<dbReference type="Gene3D" id="3.40.50.410">
    <property type="entry name" value="von Willebrand factor, type A domain"/>
    <property type="match status" value="1"/>
</dbReference>
<dbReference type="InterPro" id="IPR036465">
    <property type="entry name" value="vWFA_dom_sf"/>
</dbReference>
<keyword evidence="4" id="KW-1185">Reference proteome</keyword>
<comment type="caution">
    <text evidence="3">The sequence shown here is derived from an EMBL/GenBank/DDBJ whole genome shotgun (WGS) entry which is preliminary data.</text>
</comment>
<evidence type="ECO:0000259" key="2">
    <source>
        <dbReference type="Pfam" id="PF11775"/>
    </source>
</evidence>
<evidence type="ECO:0000256" key="1">
    <source>
        <dbReference type="SAM" id="MobiDB-lite"/>
    </source>
</evidence>
<dbReference type="Pfam" id="PF11775">
    <property type="entry name" value="CobT_C"/>
    <property type="match status" value="1"/>
</dbReference>
<dbReference type="Proteomes" id="UP001597079">
    <property type="component" value="Unassembled WGS sequence"/>
</dbReference>
<dbReference type="EMBL" id="JBHUCX010000050">
    <property type="protein sequence ID" value="MFD1676324.1"/>
    <property type="molecule type" value="Genomic_DNA"/>
</dbReference>
<protein>
    <recommendedName>
        <fullName evidence="2">Cobalamin biosynthesis protein CobT VWA domain-containing protein</fullName>
    </recommendedName>
</protein>
<dbReference type="RefSeq" id="WP_377944220.1">
    <property type="nucleotide sequence ID" value="NZ_JBHUCX010000050.1"/>
</dbReference>
<feature type="region of interest" description="Disordered" evidence="1">
    <location>
        <begin position="247"/>
        <end position="272"/>
    </location>
</feature>
<dbReference type="SUPFAM" id="SSF53300">
    <property type="entry name" value="vWA-like"/>
    <property type="match status" value="1"/>
</dbReference>
<reference evidence="4" key="1">
    <citation type="journal article" date="2019" name="Int. J. Syst. Evol. Microbiol.">
        <title>The Global Catalogue of Microorganisms (GCM) 10K type strain sequencing project: providing services to taxonomists for standard genome sequencing and annotation.</title>
        <authorList>
            <consortium name="The Broad Institute Genomics Platform"/>
            <consortium name="The Broad Institute Genome Sequencing Center for Infectious Disease"/>
            <person name="Wu L."/>
            <person name="Ma J."/>
        </authorList>
    </citation>
    <scope>NUCLEOTIDE SEQUENCE [LARGE SCALE GENOMIC DNA]</scope>
    <source>
        <strain evidence="4">CGMCC 1.12286</strain>
    </source>
</reference>
<organism evidence="3 4">
    <name type="scientific">Alicyclobacillus fodiniaquatilis</name>
    <dbReference type="NCBI Taxonomy" id="1661150"/>
    <lineage>
        <taxon>Bacteria</taxon>
        <taxon>Bacillati</taxon>
        <taxon>Bacillota</taxon>
        <taxon>Bacilli</taxon>
        <taxon>Bacillales</taxon>
        <taxon>Alicyclobacillaceae</taxon>
        <taxon>Alicyclobacillus</taxon>
    </lineage>
</organism>
<evidence type="ECO:0000313" key="4">
    <source>
        <dbReference type="Proteomes" id="UP001597079"/>
    </source>
</evidence>
<name>A0ABW4JJZ0_9BACL</name>
<dbReference type="PANTHER" id="PTHR41248:SF1">
    <property type="entry name" value="NORD PROTEIN"/>
    <property type="match status" value="1"/>
</dbReference>
<feature type="region of interest" description="Disordered" evidence="1">
    <location>
        <begin position="293"/>
        <end position="336"/>
    </location>
</feature>
<feature type="domain" description="Cobalamin biosynthesis protein CobT VWA" evidence="2">
    <location>
        <begin position="427"/>
        <end position="557"/>
    </location>
</feature>
<feature type="compositionally biased region" description="Basic and acidic residues" evidence="1">
    <location>
        <begin position="263"/>
        <end position="272"/>
    </location>
</feature>
<proteinExistence type="predicted"/>
<accession>A0ABW4JJZ0</accession>
<feature type="compositionally biased region" description="Polar residues" evidence="1">
    <location>
        <begin position="247"/>
        <end position="260"/>
    </location>
</feature>
<dbReference type="InterPro" id="IPR051928">
    <property type="entry name" value="NorD/CobT"/>
</dbReference>